<proteinExistence type="predicted"/>
<evidence type="ECO:0000259" key="1">
    <source>
        <dbReference type="Pfam" id="PF07508"/>
    </source>
</evidence>
<sequence>MDRYLAGASIRSLTIWLNDTGIAPPASTSWQTTTVRHILASGRIAGLREHHGR</sequence>
<dbReference type="InterPro" id="IPR038109">
    <property type="entry name" value="DNA_bind_recomb_sf"/>
</dbReference>
<organism evidence="2 3">
    <name type="scientific">Mycobacterium kansasii</name>
    <dbReference type="NCBI Taxonomy" id="1768"/>
    <lineage>
        <taxon>Bacteria</taxon>
        <taxon>Bacillati</taxon>
        <taxon>Actinomycetota</taxon>
        <taxon>Actinomycetes</taxon>
        <taxon>Mycobacteriales</taxon>
        <taxon>Mycobacteriaceae</taxon>
        <taxon>Mycobacterium</taxon>
    </lineage>
</organism>
<dbReference type="GO" id="GO:0003677">
    <property type="term" value="F:DNA binding"/>
    <property type="evidence" value="ECO:0007669"/>
    <property type="project" value="InterPro"/>
</dbReference>
<protein>
    <submittedName>
        <fullName evidence="2">Recombinase family protein</fullName>
    </submittedName>
</protein>
<dbReference type="InterPro" id="IPR011109">
    <property type="entry name" value="DNA_bind_recombinase_dom"/>
</dbReference>
<dbReference type="Gene3D" id="3.90.1750.20">
    <property type="entry name" value="Putative Large Serine Recombinase, Chain B, Domain 2"/>
    <property type="match status" value="1"/>
</dbReference>
<gene>
    <name evidence="2" type="ORF">BZL30_7567</name>
</gene>
<comment type="caution">
    <text evidence="2">The sequence shown here is derived from an EMBL/GenBank/DDBJ whole genome shotgun (WGS) entry which is preliminary data.</text>
</comment>
<dbReference type="GO" id="GO:0000150">
    <property type="term" value="F:DNA strand exchange activity"/>
    <property type="evidence" value="ECO:0007669"/>
    <property type="project" value="InterPro"/>
</dbReference>
<dbReference type="Proteomes" id="UP000189229">
    <property type="component" value="Unassembled WGS sequence"/>
</dbReference>
<dbReference type="Pfam" id="PF07508">
    <property type="entry name" value="Recombinase"/>
    <property type="match status" value="1"/>
</dbReference>
<feature type="domain" description="Recombinase" evidence="1">
    <location>
        <begin position="2"/>
        <end position="52"/>
    </location>
</feature>
<evidence type="ECO:0000313" key="2">
    <source>
        <dbReference type="EMBL" id="OOK67356.1"/>
    </source>
</evidence>
<dbReference type="AlphaFoldDB" id="A0A1V3WLR1"/>
<name>A0A1V3WLR1_MYCKA</name>
<reference evidence="2 3" key="1">
    <citation type="submission" date="2017-02" db="EMBL/GenBank/DDBJ databases">
        <title>Complete genome sequences of Mycobacterium kansasii strains isolated from rhesus macaques.</title>
        <authorList>
            <person name="Panda A."/>
            <person name="Nagaraj S."/>
            <person name="Zhao X."/>
            <person name="Tettelin H."/>
            <person name="Detolla L.J."/>
        </authorList>
    </citation>
    <scope>NUCLEOTIDE SEQUENCE [LARGE SCALE GENOMIC DNA]</scope>
    <source>
        <strain evidence="2 3">11-3813</strain>
    </source>
</reference>
<accession>A0A1V3WLR1</accession>
<dbReference type="EMBL" id="MVBM01000008">
    <property type="protein sequence ID" value="OOK67356.1"/>
    <property type="molecule type" value="Genomic_DNA"/>
</dbReference>
<evidence type="ECO:0000313" key="3">
    <source>
        <dbReference type="Proteomes" id="UP000189229"/>
    </source>
</evidence>